<sequence>HRLMVGTLDHMNFYSSRALS</sequence>
<evidence type="ECO:0000313" key="2">
    <source>
        <dbReference type="Proteomes" id="UP000008367"/>
    </source>
</evidence>
<protein>
    <submittedName>
        <fullName evidence="1">Uncharacterized protein</fullName>
    </submittedName>
</protein>
<feature type="non-terminal residue" evidence="1">
    <location>
        <position position="1"/>
    </location>
</feature>
<reference evidence="1 2" key="1">
    <citation type="submission" date="2012-10" db="EMBL/GenBank/DDBJ databases">
        <title>Genome sequence of Vibrio Cholerae HENC-02.</title>
        <authorList>
            <person name="Eppinger M."/>
            <person name="Hasan N.A."/>
            <person name="Sengamalay N."/>
            <person name="Hine E."/>
            <person name="Su Q."/>
            <person name="Daugherty S.C."/>
            <person name="Young S."/>
            <person name="Sadzewicz L."/>
            <person name="Tallon L."/>
            <person name="Cebula T.A."/>
            <person name="Ravel J."/>
            <person name="Colwell R.R."/>
        </authorList>
    </citation>
    <scope>NUCLEOTIDE SEQUENCE [LARGE SCALE GENOMIC DNA]</scope>
    <source>
        <strain evidence="1 2">HENC-02</strain>
    </source>
</reference>
<name>A0A454CWC0_VIBHA</name>
<organism evidence="1 2">
    <name type="scientific">Vibrio harveyi</name>
    <name type="common">Beneckea harveyi</name>
    <dbReference type="NCBI Taxonomy" id="669"/>
    <lineage>
        <taxon>Bacteria</taxon>
        <taxon>Pseudomonadati</taxon>
        <taxon>Pseudomonadota</taxon>
        <taxon>Gammaproteobacteria</taxon>
        <taxon>Vibrionales</taxon>
        <taxon>Vibrionaceae</taxon>
        <taxon>Vibrio</taxon>
    </lineage>
</organism>
<accession>A0A454CWC0</accession>
<comment type="caution">
    <text evidence="1">The sequence shown here is derived from an EMBL/GenBank/DDBJ whole genome shotgun (WGS) entry which is preliminary data.</text>
</comment>
<evidence type="ECO:0000313" key="1">
    <source>
        <dbReference type="EMBL" id="EKM30695.1"/>
    </source>
</evidence>
<gene>
    <name evidence="1" type="ORF">VCHENC02_3592B</name>
</gene>
<dbReference type="AlphaFoldDB" id="A0A454CWC0"/>
<proteinExistence type="predicted"/>
<dbReference type="EMBL" id="AJSR01001529">
    <property type="protein sequence ID" value="EKM30695.1"/>
    <property type="molecule type" value="Genomic_DNA"/>
</dbReference>
<dbReference type="Proteomes" id="UP000008367">
    <property type="component" value="Unassembled WGS sequence"/>
</dbReference>